<evidence type="ECO:0000313" key="7">
    <source>
        <dbReference type="EMBL" id="ABX80188.1"/>
    </source>
</evidence>
<protein>
    <submittedName>
        <fullName evidence="7">Lipopolysaccharide-induced TNF factor-like protein</fullName>
    </submittedName>
</protein>
<evidence type="ECO:0000256" key="2">
    <source>
        <dbReference type="ARBA" id="ARBA00005975"/>
    </source>
</evidence>
<dbReference type="PROSITE" id="PS51837">
    <property type="entry name" value="LITAF"/>
    <property type="match status" value="1"/>
</dbReference>
<evidence type="ECO:0000256" key="3">
    <source>
        <dbReference type="ARBA" id="ARBA00022723"/>
    </source>
</evidence>
<evidence type="ECO:0000256" key="5">
    <source>
        <dbReference type="ARBA" id="ARBA00023136"/>
    </source>
</evidence>
<accession>A9P6Q1</accession>
<dbReference type="AlphaFoldDB" id="A9P6Q1"/>
<name>A9P6Q1_PROMN</name>
<comment type="subcellular location">
    <subcellularLocation>
        <location evidence="1">Membrane</location>
        <topology evidence="1">Peripheral membrane protein</topology>
    </subcellularLocation>
</comment>
<dbReference type="InterPro" id="IPR037519">
    <property type="entry name" value="LITAF_fam"/>
</dbReference>
<dbReference type="GO" id="GO:0008270">
    <property type="term" value="F:zinc ion binding"/>
    <property type="evidence" value="ECO:0007669"/>
    <property type="project" value="TreeGrafter"/>
</dbReference>
<evidence type="ECO:0000256" key="1">
    <source>
        <dbReference type="ARBA" id="ARBA00004170"/>
    </source>
</evidence>
<keyword evidence="4" id="KW-0862">Zinc</keyword>
<sequence length="154" mass="16148">MQYASAEHARGAAAQNLAIEGNQPQAVQAVVVQAQPASSAQVMGIPQAGLTQAAPAQVVPAPGQAVMYAAPKLVIEHGFGDNPQPHQCQWCNVSMVTRVEKQPSCGTHLAALGICFVGGTCGCCLIPYCVDQCKETLHYCTACNRVVAVKKFLL</sequence>
<evidence type="ECO:0000256" key="4">
    <source>
        <dbReference type="ARBA" id="ARBA00022833"/>
    </source>
</evidence>
<comment type="similarity">
    <text evidence="2">Belongs to the CDIP1/LITAF family.</text>
</comment>
<dbReference type="SMART" id="SM00714">
    <property type="entry name" value="LITAF"/>
    <property type="match status" value="1"/>
</dbReference>
<organism evidence="7">
    <name type="scientific">Prorocentrum minimum</name>
    <name type="common">Dinoflagellate</name>
    <name type="synonym">Exuviaella minima</name>
    <dbReference type="NCBI Taxonomy" id="39449"/>
    <lineage>
        <taxon>Eukaryota</taxon>
        <taxon>Sar</taxon>
        <taxon>Alveolata</taxon>
        <taxon>Dinophyceae</taxon>
        <taxon>Prorocentrales</taxon>
        <taxon>Prorocentraceae</taxon>
        <taxon>Prorocentrum</taxon>
    </lineage>
</organism>
<dbReference type="InterPro" id="IPR006629">
    <property type="entry name" value="LITAF"/>
</dbReference>
<keyword evidence="3" id="KW-0479">Metal-binding</keyword>
<dbReference type="EMBL" id="EF134372">
    <property type="protein sequence ID" value="ABX80188.1"/>
    <property type="molecule type" value="mRNA"/>
</dbReference>
<reference evidence="7" key="1">
    <citation type="journal article" date="2007" name="Proc. Natl. Acad. Sci. U.S.A.">
        <title>Spliced leader RNA trans-splicing in dinoflagellates.</title>
        <authorList>
            <person name="Zhang H."/>
            <person name="Hou Y."/>
            <person name="Miranda L."/>
            <person name="Campbell D.A."/>
            <person name="Sturm N.R."/>
            <person name="Gaasterland T."/>
            <person name="Lin S."/>
        </authorList>
    </citation>
    <scope>NUCLEOTIDE SEQUENCE</scope>
    <source>
        <strain evidence="7">Pmi-5p-10</strain>
    </source>
</reference>
<keyword evidence="5" id="KW-0472">Membrane</keyword>
<dbReference type="GO" id="GO:0016020">
    <property type="term" value="C:membrane"/>
    <property type="evidence" value="ECO:0007669"/>
    <property type="project" value="UniProtKB-SubCell"/>
</dbReference>
<feature type="domain" description="LITAF" evidence="6">
    <location>
        <begin position="64"/>
        <end position="152"/>
    </location>
</feature>
<proteinExistence type="evidence at transcript level"/>
<dbReference type="Pfam" id="PF10601">
    <property type="entry name" value="zf-LITAF-like"/>
    <property type="match status" value="1"/>
</dbReference>
<evidence type="ECO:0000259" key="6">
    <source>
        <dbReference type="PROSITE" id="PS51837"/>
    </source>
</evidence>
<dbReference type="PANTHER" id="PTHR23292:SF6">
    <property type="entry name" value="FI16602P1-RELATED"/>
    <property type="match status" value="1"/>
</dbReference>
<dbReference type="PANTHER" id="PTHR23292">
    <property type="entry name" value="LIPOPOLYSACCHARIDE-INDUCED TUMOR NECROSIS FACTOR-ALPHA FACTOR"/>
    <property type="match status" value="1"/>
</dbReference>